<dbReference type="Pfam" id="PF00005">
    <property type="entry name" value="ABC_tran"/>
    <property type="match status" value="1"/>
</dbReference>
<dbReference type="AlphaFoldDB" id="A0A379ECK5"/>
<evidence type="ECO:0000313" key="3">
    <source>
        <dbReference type="Proteomes" id="UP000255469"/>
    </source>
</evidence>
<organism evidence="2 3">
    <name type="scientific">Prevotella denticola</name>
    <dbReference type="NCBI Taxonomy" id="28129"/>
    <lineage>
        <taxon>Bacteria</taxon>
        <taxon>Pseudomonadati</taxon>
        <taxon>Bacteroidota</taxon>
        <taxon>Bacteroidia</taxon>
        <taxon>Bacteroidales</taxon>
        <taxon>Prevotellaceae</taxon>
        <taxon>Prevotella</taxon>
    </lineage>
</organism>
<dbReference type="GO" id="GO:0034040">
    <property type="term" value="F:ATPase-coupled lipid transmembrane transporter activity"/>
    <property type="evidence" value="ECO:0007669"/>
    <property type="project" value="TreeGrafter"/>
</dbReference>
<dbReference type="Proteomes" id="UP000255469">
    <property type="component" value="Unassembled WGS sequence"/>
</dbReference>
<protein>
    <submittedName>
        <fullName evidence="2">Alpha-hemolysin translocation ATP-binding protein HlyB</fullName>
    </submittedName>
</protein>
<sequence length="95" mass="10289">MWSSMFSNVIYSWQDMGISLSIPNGKVTAIVGASGSGKTTLVKLLLGFYEPMDGQGISQRHRQTGLPGRCAGARHLSCRRQTPAVLTARTLRHTA</sequence>
<name>A0A379ECK5_9BACT</name>
<dbReference type="SUPFAM" id="SSF52540">
    <property type="entry name" value="P-loop containing nucleoside triphosphate hydrolases"/>
    <property type="match status" value="1"/>
</dbReference>
<dbReference type="PANTHER" id="PTHR24221">
    <property type="entry name" value="ATP-BINDING CASSETTE SUB-FAMILY B"/>
    <property type="match status" value="1"/>
</dbReference>
<keyword evidence="2" id="KW-0067">ATP-binding</keyword>
<keyword evidence="2" id="KW-0547">Nucleotide-binding</keyword>
<feature type="domain" description="ABC transporter" evidence="1">
    <location>
        <begin position="17"/>
        <end position="82"/>
    </location>
</feature>
<reference evidence="2 3" key="1">
    <citation type="submission" date="2018-06" db="EMBL/GenBank/DDBJ databases">
        <authorList>
            <consortium name="Pathogen Informatics"/>
            <person name="Doyle S."/>
        </authorList>
    </citation>
    <scope>NUCLEOTIDE SEQUENCE [LARGE SCALE GENOMIC DNA]</scope>
    <source>
        <strain evidence="2 3">NCTC13067</strain>
    </source>
</reference>
<dbReference type="GO" id="GO:0016887">
    <property type="term" value="F:ATP hydrolysis activity"/>
    <property type="evidence" value="ECO:0007669"/>
    <property type="project" value="InterPro"/>
</dbReference>
<accession>A0A379ECK5</accession>
<dbReference type="InterPro" id="IPR003439">
    <property type="entry name" value="ABC_transporter-like_ATP-bd"/>
</dbReference>
<evidence type="ECO:0000259" key="1">
    <source>
        <dbReference type="Pfam" id="PF00005"/>
    </source>
</evidence>
<dbReference type="GO" id="GO:0005524">
    <property type="term" value="F:ATP binding"/>
    <property type="evidence" value="ECO:0007669"/>
    <property type="project" value="UniProtKB-KW"/>
</dbReference>
<gene>
    <name evidence="2" type="primary">hlyB</name>
    <name evidence="2" type="ORF">NCTC13067_01985</name>
</gene>
<dbReference type="InterPro" id="IPR027417">
    <property type="entry name" value="P-loop_NTPase"/>
</dbReference>
<dbReference type="Gene3D" id="3.40.50.300">
    <property type="entry name" value="P-loop containing nucleotide triphosphate hydrolases"/>
    <property type="match status" value="1"/>
</dbReference>
<dbReference type="EMBL" id="UGTM01000002">
    <property type="protein sequence ID" value="SUB94124.1"/>
    <property type="molecule type" value="Genomic_DNA"/>
</dbReference>
<dbReference type="PANTHER" id="PTHR24221:SF654">
    <property type="entry name" value="ATP-BINDING CASSETTE SUB-FAMILY B MEMBER 6"/>
    <property type="match status" value="1"/>
</dbReference>
<dbReference type="InterPro" id="IPR039421">
    <property type="entry name" value="Type_1_exporter"/>
</dbReference>
<evidence type="ECO:0000313" key="2">
    <source>
        <dbReference type="EMBL" id="SUB94124.1"/>
    </source>
</evidence>
<proteinExistence type="predicted"/>